<evidence type="ECO:0000313" key="3">
    <source>
        <dbReference type="Proteomes" id="UP000324159"/>
    </source>
</evidence>
<evidence type="ECO:0000313" key="2">
    <source>
        <dbReference type="EMBL" id="TYO97464.1"/>
    </source>
</evidence>
<feature type="transmembrane region" description="Helical" evidence="1">
    <location>
        <begin position="97"/>
        <end position="115"/>
    </location>
</feature>
<reference evidence="2 3" key="1">
    <citation type="submission" date="2019-07" db="EMBL/GenBank/DDBJ databases">
        <title>Genomic Encyclopedia of Type Strains, Phase IV (KMG-IV): sequencing the most valuable type-strain genomes for metagenomic binning, comparative biology and taxonomic classification.</title>
        <authorList>
            <person name="Goeker M."/>
        </authorList>
    </citation>
    <scope>NUCLEOTIDE SEQUENCE [LARGE SCALE GENOMIC DNA]</scope>
    <source>
        <strain evidence="2 3">SS015</strain>
    </source>
</reference>
<gene>
    <name evidence="2" type="ORF">EDC39_1104</name>
</gene>
<dbReference type="EMBL" id="VNIB01000010">
    <property type="protein sequence ID" value="TYO97464.1"/>
    <property type="molecule type" value="Genomic_DNA"/>
</dbReference>
<protein>
    <submittedName>
        <fullName evidence="2">Uncharacterized protein</fullName>
    </submittedName>
</protein>
<comment type="caution">
    <text evidence="2">The sequence shown here is derived from an EMBL/GenBank/DDBJ whole genome shotgun (WGS) entry which is preliminary data.</text>
</comment>
<sequence>MNRQDAVLAAGFAIFSLLTSFYCVFYAVSMIGQGHGVLASPFAYVAGGYGLMNVYALSAAWRSRAPWTEAASAVISFTFFGVYLVDRLRHGFSTGLGFWAVAVVAGALAVNWLAIRKLVRRN</sequence>
<dbReference type="RefSeq" id="WP_148896364.1">
    <property type="nucleotide sequence ID" value="NZ_VNIB01000010.1"/>
</dbReference>
<feature type="transmembrane region" description="Helical" evidence="1">
    <location>
        <begin position="7"/>
        <end position="29"/>
    </location>
</feature>
<keyword evidence="3" id="KW-1185">Reference proteome</keyword>
<evidence type="ECO:0000256" key="1">
    <source>
        <dbReference type="SAM" id="Phobius"/>
    </source>
</evidence>
<keyword evidence="1" id="KW-0472">Membrane</keyword>
<keyword evidence="1" id="KW-1133">Transmembrane helix</keyword>
<keyword evidence="1" id="KW-0812">Transmembrane</keyword>
<dbReference type="AlphaFoldDB" id="A0A5D3WG58"/>
<feature type="transmembrane region" description="Helical" evidence="1">
    <location>
        <begin position="41"/>
        <end position="60"/>
    </location>
</feature>
<name>A0A5D3WG58_9BACT</name>
<organism evidence="2 3">
    <name type="scientific">Geothermobacter ehrlichii</name>
    <dbReference type="NCBI Taxonomy" id="213224"/>
    <lineage>
        <taxon>Bacteria</taxon>
        <taxon>Pseudomonadati</taxon>
        <taxon>Thermodesulfobacteriota</taxon>
        <taxon>Desulfuromonadia</taxon>
        <taxon>Desulfuromonadales</taxon>
        <taxon>Geothermobacteraceae</taxon>
        <taxon>Geothermobacter</taxon>
    </lineage>
</organism>
<proteinExistence type="predicted"/>
<feature type="transmembrane region" description="Helical" evidence="1">
    <location>
        <begin position="67"/>
        <end position="85"/>
    </location>
</feature>
<dbReference type="OrthoDB" id="5405778at2"/>
<accession>A0A5D3WG58</accession>
<dbReference type="Proteomes" id="UP000324159">
    <property type="component" value="Unassembled WGS sequence"/>
</dbReference>